<gene>
    <name evidence="2" type="ORF">WIS52_04825</name>
</gene>
<proteinExistence type="predicted"/>
<dbReference type="InterPro" id="IPR007995">
    <property type="entry name" value="DUF742"/>
</dbReference>
<evidence type="ECO:0000313" key="3">
    <source>
        <dbReference type="Proteomes" id="UP001494902"/>
    </source>
</evidence>
<keyword evidence="3" id="KW-1185">Reference proteome</keyword>
<accession>A0ABV1K5P5</accession>
<evidence type="ECO:0000313" key="2">
    <source>
        <dbReference type="EMBL" id="MEQ3549785.1"/>
    </source>
</evidence>
<protein>
    <submittedName>
        <fullName evidence="2">DUF742 domain-containing protein</fullName>
    </submittedName>
</protein>
<reference evidence="2 3" key="1">
    <citation type="submission" date="2024-03" db="EMBL/GenBank/DDBJ databases">
        <title>Draft genome sequence of Pseudonocardia nematodicida JCM 31783.</title>
        <authorList>
            <person name="Butdee W."/>
            <person name="Duangmal K."/>
        </authorList>
    </citation>
    <scope>NUCLEOTIDE SEQUENCE [LARGE SCALE GENOMIC DNA]</scope>
    <source>
        <strain evidence="2 3">JCM 31783</strain>
    </source>
</reference>
<dbReference type="EMBL" id="JBEDNQ010000002">
    <property type="protein sequence ID" value="MEQ3549785.1"/>
    <property type="molecule type" value="Genomic_DNA"/>
</dbReference>
<comment type="caution">
    <text evidence="2">The sequence shown here is derived from an EMBL/GenBank/DDBJ whole genome shotgun (WGS) entry which is preliminary data.</text>
</comment>
<dbReference type="Pfam" id="PF05331">
    <property type="entry name" value="DUF742"/>
    <property type="match status" value="1"/>
</dbReference>
<feature type="compositionally biased region" description="Low complexity" evidence="1">
    <location>
        <begin position="1"/>
        <end position="10"/>
    </location>
</feature>
<name>A0ABV1K5P5_9PSEU</name>
<organism evidence="2 3">
    <name type="scientific">Pseudonocardia nematodicida</name>
    <dbReference type="NCBI Taxonomy" id="1206997"/>
    <lineage>
        <taxon>Bacteria</taxon>
        <taxon>Bacillati</taxon>
        <taxon>Actinomycetota</taxon>
        <taxon>Actinomycetes</taxon>
        <taxon>Pseudonocardiales</taxon>
        <taxon>Pseudonocardiaceae</taxon>
        <taxon>Pseudonocardia</taxon>
    </lineage>
</organism>
<dbReference type="PANTHER" id="PTHR36221">
    <property type="entry name" value="DUF742 DOMAIN-CONTAINING PROTEIN"/>
    <property type="match status" value="1"/>
</dbReference>
<evidence type="ECO:0000256" key="1">
    <source>
        <dbReference type="SAM" id="MobiDB-lite"/>
    </source>
</evidence>
<sequence>MTAEGSSMSRSRSRRIRPYTLTGGRTQAKHELLVEALVSVPRYDPGLSATLMPESRELYESARARVSIAELSVAVAAPLGVIRVLLSDLVAQGAVYVHPTAHTYHHDREMLGRILDGLERLSV</sequence>
<feature type="region of interest" description="Disordered" evidence="1">
    <location>
        <begin position="1"/>
        <end position="21"/>
    </location>
</feature>
<dbReference type="PANTHER" id="PTHR36221:SF1">
    <property type="entry name" value="DUF742 DOMAIN-CONTAINING PROTEIN"/>
    <property type="match status" value="1"/>
</dbReference>
<dbReference type="Proteomes" id="UP001494902">
    <property type="component" value="Unassembled WGS sequence"/>
</dbReference>